<dbReference type="InterPro" id="IPR022385">
    <property type="entry name" value="Rhs_assc_core"/>
</dbReference>
<dbReference type="AlphaFoldDB" id="A0A1I2JFM3"/>
<dbReference type="RefSeq" id="WP_091549100.1">
    <property type="nucleotide sequence ID" value="NZ_FONY01000046.1"/>
</dbReference>
<protein>
    <submittedName>
        <fullName evidence="1">RHS repeat-associated core domain-containing protein</fullName>
    </submittedName>
</protein>
<name>A0A1I2JFM3_9BACT</name>
<evidence type="ECO:0000313" key="1">
    <source>
        <dbReference type="EMBL" id="SFF51967.1"/>
    </source>
</evidence>
<gene>
    <name evidence="1" type="ORF">SAMN04488541_104632</name>
</gene>
<accession>A0A1I2JFM3</accession>
<dbReference type="NCBIfam" id="TIGR03696">
    <property type="entry name" value="Rhs_assc_core"/>
    <property type="match status" value="1"/>
</dbReference>
<evidence type="ECO:0000313" key="2">
    <source>
        <dbReference type="Proteomes" id="UP000199513"/>
    </source>
</evidence>
<keyword evidence="2" id="KW-1185">Reference proteome</keyword>
<organism evidence="1 2">
    <name type="scientific">Thermoflexibacter ruber</name>
    <dbReference type="NCBI Taxonomy" id="1003"/>
    <lineage>
        <taxon>Bacteria</taxon>
        <taxon>Pseudomonadati</taxon>
        <taxon>Bacteroidota</taxon>
        <taxon>Cytophagia</taxon>
        <taxon>Cytophagales</taxon>
        <taxon>Thermoflexibacteraceae</taxon>
        <taxon>Thermoflexibacter</taxon>
    </lineage>
</organism>
<reference evidence="1 2" key="1">
    <citation type="submission" date="2016-10" db="EMBL/GenBank/DDBJ databases">
        <authorList>
            <person name="de Groot N.N."/>
        </authorList>
    </citation>
    <scope>NUCLEOTIDE SEQUENCE [LARGE SCALE GENOMIC DNA]</scope>
    <source>
        <strain>GEY</strain>
        <strain evidence="2">DSM 9560</strain>
    </source>
</reference>
<dbReference type="Gene3D" id="2.180.10.10">
    <property type="entry name" value="RHS repeat-associated core"/>
    <property type="match status" value="1"/>
</dbReference>
<dbReference type="STRING" id="1003.SAMN04488541_104632"/>
<sequence length="329" mass="35760">MKGLDYTAPSPNQENKFTFNGQTEKETKLNLHWHETAFRGYDPQLGRFHQIDPLAEASSNLTSFHFASNNPIASNDPMGLCDGCNTWEDVYNTALKDPSKLKAGTYVNSGDGGFAHFDSDTKILEPTVVEAKNDGSFNHAEGNTNKNWLNDRIYAGESSKNSNVLQATLLDGKPMSMYEKVAVPHGLASTLVGMAEAWARYDIQEYTKTLESKNTKTAMKKLKRLPKTHSLGNLGGVAKFLGVFGFAMNAAKVIEKLAKGEAMTNADAFDLVVTGGLAIATFSNPVVIGAIGLYGLGDAVGLWNPIKTALGGDNELYKLDKETLQLLRE</sequence>
<proteinExistence type="predicted"/>
<dbReference type="Proteomes" id="UP000199513">
    <property type="component" value="Unassembled WGS sequence"/>
</dbReference>
<dbReference type="EMBL" id="FONY01000046">
    <property type="protein sequence ID" value="SFF51967.1"/>
    <property type="molecule type" value="Genomic_DNA"/>
</dbReference>